<sequence>MTTILIYSQGGIIILSYQPKSYRKFLAGSVSAAMVASTFAAVAPADVQQADAAESFSDVSSDYWASGSIQRLAEEGIINGYSDGTYGPGEEISRGQVAELLVNAFDLEVDENAESSFEDLNDESYSTPFAEAVAEAGLIMGRQDNTHFAASMDLSRQQLATILVRAFELEPKEDAEANVADIDDVNESHKENVKILAQYDITKTSDGNFRPSETVDRAQFAVFLERAMEVSQGEESTDVANAEAVNRSTVEVSFNSNLEEDVSAEDFTFDPELAVTEVETISPEDSEASKSAEGTVVRLTTEKQTAEQSYSLSYKGEATGQTVTGVNAGVMVDDVSVLSTSSFEVNLDETLDEDVDESEVEELLDVSVANNDDEETNVDITNLTISEDRESIIVEHADNNLEGTAGTLHVNGFESDFDYEDIEVDSVEGTTEQIRENEEQQLEFTVNGIRDLSVEELENAGYDVEFLYSSDEAPFDSDEAQEEGIINGAQAPSSFRYAVSITDEDGNEVTSEEVSVDVNADSDVTEVTKVGLFDGDDRYENDYVTTANEGNKIESVTGLNSFGEEVEADKKVESVTSSDVEVAYYNDGLHVNGEGEVTLSVKFEEIEDPVEMDLEVVEDQEISSVEENNTTQRYTTSAENDTFTVVDQYGEQWEEDEENPESIDYTITDEDGEVVQEDSATIDDGAVNINYPDNLEGEYELNFTYNDEDIASTTLEFVELDVTEVDEFSLSAEPESVDLADAHDDSNGDFYENHEDLDISVTSAAMFDGADLSESEVKDALTSLNDSGQLQVRTSDEDIATVADGETTDVTAEQAYNFEVNGESEGSATVYLEHVEGDFTTTLAQVEVEVENTISQIENLALAEGVEALEIQNDGGWDVNQLSSSDADLQDYMIDNVDFSSNDGQAVITLKEIYGGETFVVDAEEA</sequence>
<dbReference type="InterPro" id="IPR051465">
    <property type="entry name" value="Cell_Envelope_Struct_Comp"/>
</dbReference>
<keyword evidence="1" id="KW-0732">Signal</keyword>
<dbReference type="EMBL" id="RBVX01000001">
    <property type="protein sequence ID" value="RSL35382.1"/>
    <property type="molecule type" value="Genomic_DNA"/>
</dbReference>
<dbReference type="InterPro" id="IPR001119">
    <property type="entry name" value="SLH_dom"/>
</dbReference>
<dbReference type="Proteomes" id="UP000275076">
    <property type="component" value="Unassembled WGS sequence"/>
</dbReference>
<dbReference type="PANTHER" id="PTHR43308">
    <property type="entry name" value="OUTER MEMBRANE PROTEIN ALPHA-RELATED"/>
    <property type="match status" value="1"/>
</dbReference>
<protein>
    <recommendedName>
        <fullName evidence="2">SLH domain-containing protein</fullName>
    </recommendedName>
</protein>
<evidence type="ECO:0000313" key="3">
    <source>
        <dbReference type="EMBL" id="RSL35382.1"/>
    </source>
</evidence>
<keyword evidence="4" id="KW-1185">Reference proteome</keyword>
<feature type="domain" description="SLH" evidence="2">
    <location>
        <begin position="52"/>
        <end position="115"/>
    </location>
</feature>
<name>A0A3R9QQK8_9BACI</name>
<feature type="domain" description="SLH" evidence="2">
    <location>
        <begin position="176"/>
        <end position="238"/>
    </location>
</feature>
<accession>A0A3R9QQK8</accession>
<comment type="caution">
    <text evidence="3">The sequence shown here is derived from an EMBL/GenBank/DDBJ whole genome shotgun (WGS) entry which is preliminary data.</text>
</comment>
<dbReference type="PROSITE" id="PS51272">
    <property type="entry name" value="SLH"/>
    <property type="match status" value="3"/>
</dbReference>
<dbReference type="OrthoDB" id="2839183at2"/>
<reference evidence="3 4" key="1">
    <citation type="submission" date="2018-10" db="EMBL/GenBank/DDBJ databases">
        <title>Draft genome sequence of Bacillus salarius IM0101, isolated from a hypersaline soil in Inner Mongolia, China.</title>
        <authorList>
            <person name="Yamprayoonswat W."/>
            <person name="Boonvisut S."/>
            <person name="Jumpathong W."/>
            <person name="Sittihan S."/>
            <person name="Ruangsuj P."/>
            <person name="Wanthongcharoen S."/>
            <person name="Thongpramul N."/>
            <person name="Pimmason S."/>
            <person name="Yu B."/>
            <person name="Yasawong M."/>
        </authorList>
    </citation>
    <scope>NUCLEOTIDE SEQUENCE [LARGE SCALE GENOMIC DNA]</scope>
    <source>
        <strain evidence="3 4">IM0101</strain>
    </source>
</reference>
<organism evidence="3 4">
    <name type="scientific">Salibacterium salarium</name>
    <dbReference type="NCBI Taxonomy" id="284579"/>
    <lineage>
        <taxon>Bacteria</taxon>
        <taxon>Bacillati</taxon>
        <taxon>Bacillota</taxon>
        <taxon>Bacilli</taxon>
        <taxon>Bacillales</taxon>
        <taxon>Bacillaceae</taxon>
    </lineage>
</organism>
<evidence type="ECO:0000256" key="1">
    <source>
        <dbReference type="ARBA" id="ARBA00022729"/>
    </source>
</evidence>
<evidence type="ECO:0000313" key="4">
    <source>
        <dbReference type="Proteomes" id="UP000275076"/>
    </source>
</evidence>
<evidence type="ECO:0000259" key="2">
    <source>
        <dbReference type="PROSITE" id="PS51272"/>
    </source>
</evidence>
<dbReference type="AlphaFoldDB" id="A0A3R9QQK8"/>
<proteinExistence type="predicted"/>
<gene>
    <name evidence="3" type="ORF">D7Z54_02120</name>
</gene>
<dbReference type="Pfam" id="PF00395">
    <property type="entry name" value="SLH"/>
    <property type="match status" value="2"/>
</dbReference>
<feature type="domain" description="SLH" evidence="2">
    <location>
        <begin position="116"/>
        <end position="175"/>
    </location>
</feature>
<dbReference type="PANTHER" id="PTHR43308:SF1">
    <property type="entry name" value="OUTER MEMBRANE PROTEIN ALPHA"/>
    <property type="match status" value="1"/>
</dbReference>